<dbReference type="InterPro" id="IPR000719">
    <property type="entry name" value="Prot_kinase_dom"/>
</dbReference>
<keyword evidence="10" id="KW-1185">Reference proteome</keyword>
<dbReference type="Gene3D" id="1.10.510.10">
    <property type="entry name" value="Transferase(Phosphotransferase) domain 1"/>
    <property type="match status" value="1"/>
</dbReference>
<dbReference type="InterPro" id="IPR011009">
    <property type="entry name" value="Kinase-like_dom_sf"/>
</dbReference>
<evidence type="ECO:0000259" key="8">
    <source>
        <dbReference type="PROSITE" id="PS50011"/>
    </source>
</evidence>
<evidence type="ECO:0000256" key="2">
    <source>
        <dbReference type="ARBA" id="ARBA00022741"/>
    </source>
</evidence>
<dbReference type="Gene3D" id="2.130.10.10">
    <property type="entry name" value="YVTN repeat-like/Quinoprotein amine dehydrogenase"/>
    <property type="match status" value="2"/>
</dbReference>
<feature type="compositionally biased region" description="Low complexity" evidence="7">
    <location>
        <begin position="335"/>
        <end position="362"/>
    </location>
</feature>
<keyword evidence="4 6" id="KW-0067">ATP-binding</keyword>
<evidence type="ECO:0000256" key="4">
    <source>
        <dbReference type="ARBA" id="ARBA00022840"/>
    </source>
</evidence>
<dbReference type="EMBL" id="JAEACQ010000395">
    <property type="protein sequence ID" value="MBL7633706.1"/>
    <property type="molecule type" value="Genomic_DNA"/>
</dbReference>
<evidence type="ECO:0000256" key="3">
    <source>
        <dbReference type="ARBA" id="ARBA00022777"/>
    </source>
</evidence>
<dbReference type="Gene3D" id="3.30.200.20">
    <property type="entry name" value="Phosphorylase Kinase, domain 1"/>
    <property type="match status" value="1"/>
</dbReference>
<dbReference type="Pfam" id="PF00069">
    <property type="entry name" value="Pkinase"/>
    <property type="match status" value="1"/>
</dbReference>
<dbReference type="PANTHER" id="PTHR43289">
    <property type="entry name" value="MITOGEN-ACTIVATED PROTEIN KINASE KINASE KINASE 20-RELATED"/>
    <property type="match status" value="1"/>
</dbReference>
<evidence type="ECO:0000256" key="1">
    <source>
        <dbReference type="ARBA" id="ARBA00022679"/>
    </source>
</evidence>
<dbReference type="SUPFAM" id="SSF50978">
    <property type="entry name" value="WD40 repeat-like"/>
    <property type="match status" value="1"/>
</dbReference>
<evidence type="ECO:0000313" key="9">
    <source>
        <dbReference type="EMBL" id="MBL7633706.1"/>
    </source>
</evidence>
<feature type="compositionally biased region" description="Low complexity" evidence="7">
    <location>
        <begin position="454"/>
        <end position="471"/>
    </location>
</feature>
<dbReference type="PROSITE" id="PS50011">
    <property type="entry name" value="PROTEIN_KINASE_DOM"/>
    <property type="match status" value="1"/>
</dbReference>
<feature type="region of interest" description="Disordered" evidence="7">
    <location>
        <begin position="288"/>
        <end position="410"/>
    </location>
</feature>
<dbReference type="InterPro" id="IPR008271">
    <property type="entry name" value="Ser/Thr_kinase_AS"/>
</dbReference>
<dbReference type="AlphaFoldDB" id="A0A937UWS8"/>
<dbReference type="RefSeq" id="WP_203010467.1">
    <property type="nucleotide sequence ID" value="NZ_JADWYU010000250.1"/>
</dbReference>
<dbReference type="InterPro" id="IPR017441">
    <property type="entry name" value="Protein_kinase_ATP_BS"/>
</dbReference>
<accession>A0A937UWS8</accession>
<dbReference type="PANTHER" id="PTHR43289:SF34">
    <property type="entry name" value="SERINE_THREONINE-PROTEIN KINASE YBDM-RELATED"/>
    <property type="match status" value="1"/>
</dbReference>
<gene>
    <name evidence="9" type="ORF">I7412_42475</name>
</gene>
<evidence type="ECO:0000313" key="10">
    <source>
        <dbReference type="Proteomes" id="UP000604475"/>
    </source>
</evidence>
<evidence type="ECO:0000256" key="6">
    <source>
        <dbReference type="PROSITE-ProRule" id="PRU10141"/>
    </source>
</evidence>
<feature type="region of interest" description="Disordered" evidence="7">
    <location>
        <begin position="443"/>
        <end position="484"/>
    </location>
</feature>
<feature type="binding site" evidence="6">
    <location>
        <position position="58"/>
    </location>
    <ligand>
        <name>ATP</name>
        <dbReference type="ChEBI" id="CHEBI:30616"/>
    </ligand>
</feature>
<dbReference type="GO" id="GO:0004674">
    <property type="term" value="F:protein serine/threonine kinase activity"/>
    <property type="evidence" value="ECO:0007669"/>
    <property type="project" value="TreeGrafter"/>
</dbReference>
<dbReference type="GO" id="GO:0005524">
    <property type="term" value="F:ATP binding"/>
    <property type="evidence" value="ECO:0007669"/>
    <property type="project" value="UniProtKB-UniRule"/>
</dbReference>
<dbReference type="Proteomes" id="UP000604475">
    <property type="component" value="Unassembled WGS sequence"/>
</dbReference>
<keyword evidence="5" id="KW-0853">WD repeat</keyword>
<comment type="caution">
    <text evidence="9">The sequence shown here is derived from an EMBL/GenBank/DDBJ whole genome shotgun (WGS) entry which is preliminary data.</text>
</comment>
<keyword evidence="3 9" id="KW-0418">Kinase</keyword>
<dbReference type="Pfam" id="PF00400">
    <property type="entry name" value="WD40"/>
    <property type="match status" value="3"/>
</dbReference>
<dbReference type="SUPFAM" id="SSF56112">
    <property type="entry name" value="Protein kinase-like (PK-like)"/>
    <property type="match status" value="1"/>
</dbReference>
<dbReference type="PROSITE" id="PS50082">
    <property type="entry name" value="WD_REPEATS_2"/>
    <property type="match status" value="3"/>
</dbReference>
<dbReference type="CDD" id="cd14014">
    <property type="entry name" value="STKc_PknB_like"/>
    <property type="match status" value="1"/>
</dbReference>
<dbReference type="SMART" id="SM00320">
    <property type="entry name" value="WD40"/>
    <property type="match status" value="6"/>
</dbReference>
<name>A0A937UWS8_9ACTN</name>
<evidence type="ECO:0000256" key="5">
    <source>
        <dbReference type="PROSITE-ProRule" id="PRU00221"/>
    </source>
</evidence>
<feature type="domain" description="Protein kinase" evidence="8">
    <location>
        <begin position="21"/>
        <end position="282"/>
    </location>
</feature>
<organism evidence="9 10">
    <name type="scientific">Frankia nepalensis</name>
    <dbReference type="NCBI Taxonomy" id="1836974"/>
    <lineage>
        <taxon>Bacteria</taxon>
        <taxon>Bacillati</taxon>
        <taxon>Actinomycetota</taxon>
        <taxon>Actinomycetes</taxon>
        <taxon>Frankiales</taxon>
        <taxon>Frankiaceae</taxon>
        <taxon>Frankia</taxon>
    </lineage>
</organism>
<protein>
    <submittedName>
        <fullName evidence="9">Protein kinase</fullName>
    </submittedName>
</protein>
<evidence type="ECO:0000256" key="7">
    <source>
        <dbReference type="SAM" id="MobiDB-lite"/>
    </source>
</evidence>
<proteinExistence type="predicted"/>
<feature type="repeat" description="WD" evidence="5">
    <location>
        <begin position="593"/>
        <end position="620"/>
    </location>
</feature>
<feature type="repeat" description="WD" evidence="5">
    <location>
        <begin position="635"/>
        <end position="663"/>
    </location>
</feature>
<feature type="compositionally biased region" description="Basic and acidic residues" evidence="7">
    <location>
        <begin position="376"/>
        <end position="386"/>
    </location>
</feature>
<keyword evidence="2 6" id="KW-0547">Nucleotide-binding</keyword>
<dbReference type="SMART" id="SM00220">
    <property type="entry name" value="S_TKc"/>
    <property type="match status" value="1"/>
</dbReference>
<dbReference type="PROSITE" id="PS50294">
    <property type="entry name" value="WD_REPEATS_REGION"/>
    <property type="match status" value="2"/>
</dbReference>
<sequence length="800" mass="81166">MVGVAGAAPLDETDPRTLGPYRLLGRLGDGGMGSVYLARRADAAGATAAGEPPLVALKVIRPDLARVPEFRGRFQLEARAARRVARFCTAEVLDADTEGPRPYLVTEYIDGPTLWAAVRGRGPLPEPDLERLAVAVASALTAIHAAGVVHRDLKPGNILLSSSGARVIDFGIARALDTTTMHTHGSIGTPGFMAPEQALGRPVTASADVYAWGAVILFAATGRTPFGEGPTPAVLRRVVTDTPDLAGLPDGLGPLVARAMAKNPADRPTADELLLLLHHIHAAPVTGPTATGSAVTARGTTGPAVTASARRTTGPGATGARVAPPTGPSAVAAERAVTGPGAAGARRTPPGARRPAGAVGPGTRPPLPAASGSGRNPDRSDWDTDLKSLPPMSDRPAGPPAARAAGQRGRRRLTIVVALAVATAAAVPAIVLAAADRDTTAAATGARPSGMPLTGPTSASAPVSTAAAGSTPAPPPGPTTAELLTGTAPRRAGEIRTGSVSDVALSADSGTLVTGLFSGAIEFWHLNGSTPEPIEQRGDGLVSTVPPVVALSPDGDTFAHAAEGGKVLLWDVIDPAEPATATPLGDAPLASTVNILDFSPDGRVLVTSHGDDGAIRLWDVTHPAAPTPLGGPFADSVFDVAFSPDGRVLAVGHADGTVRLWNIAKPAAPSPLGDPVDAEGGERVVFSADGRLLATFGGPVRFWDVSDAANPRPVGRPISEVPSNGGFDMALSPDGSVLATAEGAEGTVRLWDIRDLDRPVRIGEPITGHAQGSALLAFTPDGATLVAAGNHDNLLVWRLR</sequence>
<dbReference type="PROSITE" id="PS00108">
    <property type="entry name" value="PROTEIN_KINASE_ST"/>
    <property type="match status" value="1"/>
</dbReference>
<dbReference type="InterPro" id="IPR015943">
    <property type="entry name" value="WD40/YVTN_repeat-like_dom_sf"/>
</dbReference>
<dbReference type="InterPro" id="IPR036322">
    <property type="entry name" value="WD40_repeat_dom_sf"/>
</dbReference>
<dbReference type="PROSITE" id="PS00107">
    <property type="entry name" value="PROTEIN_KINASE_ATP"/>
    <property type="match status" value="1"/>
</dbReference>
<dbReference type="InterPro" id="IPR001680">
    <property type="entry name" value="WD40_rpt"/>
</dbReference>
<keyword evidence="1" id="KW-0808">Transferase</keyword>
<feature type="repeat" description="WD" evidence="5">
    <location>
        <begin position="766"/>
        <end position="800"/>
    </location>
</feature>
<reference evidence="9" key="1">
    <citation type="submission" date="2020-12" db="EMBL/GenBank/DDBJ databases">
        <title>Genomic characterization of non-nitrogen-fixing Frankia strains.</title>
        <authorList>
            <person name="Carlos-Shanley C."/>
            <person name="Guerra T."/>
            <person name="Hahn D."/>
        </authorList>
    </citation>
    <scope>NUCLEOTIDE SEQUENCE</scope>
    <source>
        <strain evidence="9">CN6</strain>
    </source>
</reference>